<gene>
    <name evidence="2" type="ORF">H9659_13300</name>
</gene>
<comment type="caution">
    <text evidence="2">The sequence shown here is derived from an EMBL/GenBank/DDBJ whole genome shotgun (WGS) entry which is preliminary data.</text>
</comment>
<evidence type="ECO:0000313" key="3">
    <source>
        <dbReference type="Proteomes" id="UP000659496"/>
    </source>
</evidence>
<sequence>MSRYRQTSLRVGEISRGDGETKRNVGETTPDVGQSSIRVGESIHLLAGELALTKQAKRYQIIP</sequence>
<accession>A0ABR8PMD0</accession>
<feature type="compositionally biased region" description="Basic and acidic residues" evidence="1">
    <location>
        <begin position="13"/>
        <end position="25"/>
    </location>
</feature>
<evidence type="ECO:0000256" key="1">
    <source>
        <dbReference type="SAM" id="MobiDB-lite"/>
    </source>
</evidence>
<keyword evidence="3" id="KW-1185">Reference proteome</keyword>
<feature type="region of interest" description="Disordered" evidence="1">
    <location>
        <begin position="1"/>
        <end position="34"/>
    </location>
</feature>
<reference evidence="2 3" key="1">
    <citation type="submission" date="2020-08" db="EMBL/GenBank/DDBJ databases">
        <title>A Genomic Blueprint of the Chicken Gut Microbiome.</title>
        <authorList>
            <person name="Gilroy R."/>
            <person name="Ravi A."/>
            <person name="Getino M."/>
            <person name="Pursley I."/>
            <person name="Horton D.L."/>
            <person name="Alikhan N.-F."/>
            <person name="Baker D."/>
            <person name="Gharbi K."/>
            <person name="Hall N."/>
            <person name="Watson M."/>
            <person name="Adriaenssens E.M."/>
            <person name="Foster-Nyarko E."/>
            <person name="Jarju S."/>
            <person name="Secka A."/>
            <person name="Antonio M."/>
            <person name="Oren A."/>
            <person name="Chaudhuri R."/>
            <person name="La Ragione R.M."/>
            <person name="Hildebrand F."/>
            <person name="Pallen M.J."/>
        </authorList>
    </citation>
    <scope>NUCLEOTIDE SEQUENCE [LARGE SCALE GENOMIC DNA]</scope>
    <source>
        <strain evidence="2 3">Sa3CUA8</strain>
    </source>
</reference>
<evidence type="ECO:0000313" key="2">
    <source>
        <dbReference type="EMBL" id="MBD7909307.1"/>
    </source>
</evidence>
<proteinExistence type="predicted"/>
<dbReference type="EMBL" id="JACSQY010000011">
    <property type="protein sequence ID" value="MBD7909307.1"/>
    <property type="molecule type" value="Genomic_DNA"/>
</dbReference>
<name>A0ABR8PMD0_9BACL</name>
<dbReference type="Proteomes" id="UP000659496">
    <property type="component" value="Unassembled WGS sequence"/>
</dbReference>
<organism evidence="2 3">
    <name type="scientific">Sporosarcina gallistercoris</name>
    <dbReference type="NCBI Taxonomy" id="2762245"/>
    <lineage>
        <taxon>Bacteria</taxon>
        <taxon>Bacillati</taxon>
        <taxon>Bacillota</taxon>
        <taxon>Bacilli</taxon>
        <taxon>Bacillales</taxon>
        <taxon>Caryophanaceae</taxon>
        <taxon>Sporosarcina</taxon>
    </lineage>
</organism>
<protein>
    <submittedName>
        <fullName evidence="2">Uncharacterized protein</fullName>
    </submittedName>
</protein>